<gene>
    <name evidence="1" type="ORF">OG699_00165</name>
    <name evidence="2" type="ORF">OG699_45095</name>
</gene>
<organism evidence="2">
    <name type="scientific">Streptomyces sp. NBC_01393</name>
    <dbReference type="NCBI Taxonomy" id="2903851"/>
    <lineage>
        <taxon>Bacteria</taxon>
        <taxon>Bacillati</taxon>
        <taxon>Actinomycetota</taxon>
        <taxon>Actinomycetes</taxon>
        <taxon>Kitasatosporales</taxon>
        <taxon>Streptomycetaceae</taxon>
        <taxon>Streptomyces</taxon>
    </lineage>
</organism>
<dbReference type="EMBL" id="CP109546">
    <property type="protein sequence ID" value="WTZ06580.1"/>
    <property type="molecule type" value="Genomic_DNA"/>
</dbReference>
<evidence type="ECO:0000313" key="1">
    <source>
        <dbReference type="EMBL" id="WTZ06580.1"/>
    </source>
</evidence>
<protein>
    <submittedName>
        <fullName evidence="2">Uncharacterized protein</fullName>
    </submittedName>
</protein>
<reference evidence="2" key="1">
    <citation type="submission" date="2022-10" db="EMBL/GenBank/DDBJ databases">
        <title>The complete genomes of actinobacterial strains from the NBC collection.</title>
        <authorList>
            <person name="Joergensen T.S."/>
            <person name="Alvarez Arevalo M."/>
            <person name="Sterndorff E.B."/>
            <person name="Faurdal D."/>
            <person name="Vuksanovic O."/>
            <person name="Mourched A.-S."/>
            <person name="Charusanti P."/>
            <person name="Shaw S."/>
            <person name="Blin K."/>
            <person name="Weber T."/>
        </authorList>
    </citation>
    <scope>NUCLEOTIDE SEQUENCE</scope>
    <source>
        <strain evidence="2">NBC_01393</strain>
    </source>
</reference>
<dbReference type="EMBL" id="CP109546">
    <property type="protein sequence ID" value="WTZ14506.1"/>
    <property type="molecule type" value="Genomic_DNA"/>
</dbReference>
<proteinExistence type="predicted"/>
<name>A0AAU3IDN6_9ACTN</name>
<dbReference type="AlphaFoldDB" id="A0AAU3IDN6"/>
<sequence length="81" mass="8862">MGDARERLAEVVPDLLPRLDPQDAAEIARLRAREVELAGTIVTHAYWTSLAPADLLAVRDALKHHHEQQMADASSSPQTAP</sequence>
<accession>A0AAU3IDN6</accession>
<evidence type="ECO:0000313" key="2">
    <source>
        <dbReference type="EMBL" id="WTZ14506.1"/>
    </source>
</evidence>